<reference evidence="2" key="1">
    <citation type="submission" date="2021-01" db="EMBL/GenBank/DDBJ databases">
        <title>Phytophthora aleatoria, a newly-described species from Pinus radiata is distinct from Phytophthora cactorum isolates based on comparative genomics.</title>
        <authorList>
            <person name="Mcdougal R."/>
            <person name="Panda P."/>
            <person name="Williams N."/>
            <person name="Studholme D.J."/>
        </authorList>
    </citation>
    <scope>NUCLEOTIDE SEQUENCE</scope>
    <source>
        <strain evidence="2">NZFS 3830</strain>
    </source>
</reference>
<keyword evidence="1" id="KW-0812">Transmembrane</keyword>
<organism evidence="2 3">
    <name type="scientific">Phytophthora cactorum</name>
    <dbReference type="NCBI Taxonomy" id="29920"/>
    <lineage>
        <taxon>Eukaryota</taxon>
        <taxon>Sar</taxon>
        <taxon>Stramenopiles</taxon>
        <taxon>Oomycota</taxon>
        <taxon>Peronosporomycetes</taxon>
        <taxon>Peronosporales</taxon>
        <taxon>Peronosporaceae</taxon>
        <taxon>Phytophthora</taxon>
    </lineage>
</organism>
<dbReference type="AlphaFoldDB" id="A0A8T1UPV5"/>
<dbReference type="Proteomes" id="UP000688947">
    <property type="component" value="Unassembled WGS sequence"/>
</dbReference>
<evidence type="ECO:0000313" key="2">
    <source>
        <dbReference type="EMBL" id="KAG6967872.1"/>
    </source>
</evidence>
<feature type="transmembrane region" description="Helical" evidence="1">
    <location>
        <begin position="49"/>
        <end position="80"/>
    </location>
</feature>
<gene>
    <name evidence="2" type="ORF">JG687_00004037</name>
</gene>
<dbReference type="EMBL" id="JAENGZ010000133">
    <property type="protein sequence ID" value="KAG6967872.1"/>
    <property type="molecule type" value="Genomic_DNA"/>
</dbReference>
<accession>A0A8T1UPV5</accession>
<keyword evidence="1" id="KW-1133">Transmembrane helix</keyword>
<protein>
    <submittedName>
        <fullName evidence="2">Uncharacterized protein</fullName>
    </submittedName>
</protein>
<evidence type="ECO:0000256" key="1">
    <source>
        <dbReference type="SAM" id="Phobius"/>
    </source>
</evidence>
<sequence length="83" mass="8985">MQHVTDAPGDGSVAADALDLLQETGSTMSRKEEQVLVLVVQAPVKVEQLVLYVVIFQVGAVIFLVTETFLVVTVTFRIAVVQL</sequence>
<keyword evidence="1" id="KW-0472">Membrane</keyword>
<evidence type="ECO:0000313" key="3">
    <source>
        <dbReference type="Proteomes" id="UP000688947"/>
    </source>
</evidence>
<proteinExistence type="predicted"/>
<comment type="caution">
    <text evidence="2">The sequence shown here is derived from an EMBL/GenBank/DDBJ whole genome shotgun (WGS) entry which is preliminary data.</text>
</comment>
<name>A0A8T1UPV5_9STRA</name>